<evidence type="ECO:0000313" key="10">
    <source>
        <dbReference type="EMBL" id="PWI26282.1"/>
    </source>
</evidence>
<dbReference type="GO" id="GO:0022857">
    <property type="term" value="F:transmembrane transporter activity"/>
    <property type="evidence" value="ECO:0007669"/>
    <property type="project" value="InterPro"/>
</dbReference>
<feature type="transmembrane region" description="Helical" evidence="9">
    <location>
        <begin position="80"/>
        <end position="103"/>
    </location>
</feature>
<comment type="caution">
    <text evidence="10">The sequence shown here is derived from an EMBL/GenBank/DDBJ whole genome shotgun (WGS) entry which is preliminary data.</text>
</comment>
<dbReference type="AlphaFoldDB" id="A0A2U3AP12"/>
<feature type="transmembrane region" description="Helical" evidence="9">
    <location>
        <begin position="21"/>
        <end position="40"/>
    </location>
</feature>
<dbReference type="GO" id="GO:0005886">
    <property type="term" value="C:plasma membrane"/>
    <property type="evidence" value="ECO:0007669"/>
    <property type="project" value="UniProtKB-SubCell"/>
</dbReference>
<keyword evidence="3" id="KW-1003">Cell membrane</keyword>
<dbReference type="EMBL" id="QFVR01000004">
    <property type="protein sequence ID" value="PWI26282.1"/>
    <property type="molecule type" value="Genomic_DNA"/>
</dbReference>
<evidence type="ECO:0000256" key="3">
    <source>
        <dbReference type="ARBA" id="ARBA00022475"/>
    </source>
</evidence>
<comment type="subcellular location">
    <subcellularLocation>
        <location evidence="1">Cell membrane</location>
        <topology evidence="1">Multi-pass membrane protein</topology>
    </subcellularLocation>
</comment>
<feature type="transmembrane region" description="Helical" evidence="9">
    <location>
        <begin position="46"/>
        <end position="68"/>
    </location>
</feature>
<dbReference type="InterPro" id="IPR052157">
    <property type="entry name" value="BCAA_transport_permease"/>
</dbReference>
<organism evidence="10 11">
    <name type="scientific">Kurthia sibirica</name>
    <dbReference type="NCBI Taxonomy" id="202750"/>
    <lineage>
        <taxon>Bacteria</taxon>
        <taxon>Bacillati</taxon>
        <taxon>Bacillota</taxon>
        <taxon>Bacilli</taxon>
        <taxon>Bacillales</taxon>
        <taxon>Caryophanaceae</taxon>
        <taxon>Kurthia</taxon>
    </lineage>
</organism>
<evidence type="ECO:0000256" key="2">
    <source>
        <dbReference type="ARBA" id="ARBA00022448"/>
    </source>
</evidence>
<feature type="transmembrane region" description="Helical" evidence="9">
    <location>
        <begin position="197"/>
        <end position="217"/>
    </location>
</feature>
<feature type="transmembrane region" description="Helical" evidence="9">
    <location>
        <begin position="249"/>
        <end position="268"/>
    </location>
</feature>
<keyword evidence="6 9" id="KW-1133">Transmembrane helix</keyword>
<evidence type="ECO:0000256" key="9">
    <source>
        <dbReference type="SAM" id="Phobius"/>
    </source>
</evidence>
<evidence type="ECO:0000256" key="7">
    <source>
        <dbReference type="ARBA" id="ARBA00023136"/>
    </source>
</evidence>
<dbReference type="OrthoDB" id="9807115at2"/>
<sequence length="278" mass="30057">MYALISMGLNMILGVVRIINFAHGEFLMIAMYLSYLFFIWGNLDPYVSAILIVIILFFIGALTQKLLIEPIIDKPAPTKIFATLGLSIALQNLALMVFDANYLSVKTSYQTSVVTLFNLSISVPRLLAFVVAILVVIALYYFLQKTMVGRAIRAVSMQRTAAHLMGINVKRIYMVAFGIGTALVGVAGSMLLPIYSVFPTVGASFVLIAFVVVVLGGMGNMFGAFYGGLIIGVVESFAGVLISPGVKEIVYFIIFLLVLLIKPAGLFSKGKGSEEVGL</sequence>
<comment type="similarity">
    <text evidence="8">Belongs to the binding-protein-dependent transport system permease family. LivHM subfamily.</text>
</comment>
<evidence type="ECO:0000256" key="1">
    <source>
        <dbReference type="ARBA" id="ARBA00004651"/>
    </source>
</evidence>
<keyword evidence="11" id="KW-1185">Reference proteome</keyword>
<reference evidence="10 11" key="1">
    <citation type="submission" date="2018-05" db="EMBL/GenBank/DDBJ databases">
        <title>Kurthia sibirica genome sequence.</title>
        <authorList>
            <person name="Maclea K.S."/>
            <person name="Goen A.E."/>
        </authorList>
    </citation>
    <scope>NUCLEOTIDE SEQUENCE [LARGE SCALE GENOMIC DNA]</scope>
    <source>
        <strain evidence="10 11">ATCC 49154</strain>
    </source>
</reference>
<accession>A0A2U3AP12</accession>
<dbReference type="CDD" id="cd06582">
    <property type="entry name" value="TM_PBP1_LivH_like"/>
    <property type="match status" value="1"/>
</dbReference>
<name>A0A2U3AP12_9BACL</name>
<evidence type="ECO:0000256" key="4">
    <source>
        <dbReference type="ARBA" id="ARBA00022692"/>
    </source>
</evidence>
<evidence type="ECO:0000256" key="5">
    <source>
        <dbReference type="ARBA" id="ARBA00022970"/>
    </source>
</evidence>
<protein>
    <submittedName>
        <fullName evidence="10">Branched-chain amino acid ABC transporter permease</fullName>
    </submittedName>
</protein>
<dbReference type="Proteomes" id="UP000245938">
    <property type="component" value="Unassembled WGS sequence"/>
</dbReference>
<evidence type="ECO:0000313" key="11">
    <source>
        <dbReference type="Proteomes" id="UP000245938"/>
    </source>
</evidence>
<feature type="transmembrane region" description="Helical" evidence="9">
    <location>
        <begin position="123"/>
        <end position="143"/>
    </location>
</feature>
<keyword evidence="7 9" id="KW-0472">Membrane</keyword>
<dbReference type="GO" id="GO:0006865">
    <property type="term" value="P:amino acid transport"/>
    <property type="evidence" value="ECO:0007669"/>
    <property type="project" value="UniProtKB-KW"/>
</dbReference>
<keyword evidence="2" id="KW-0813">Transport</keyword>
<dbReference type="Pfam" id="PF02653">
    <property type="entry name" value="BPD_transp_2"/>
    <property type="match status" value="1"/>
</dbReference>
<dbReference type="PANTHER" id="PTHR11795:SF445">
    <property type="entry name" value="AMINO ACID ABC TRANSPORTER PERMEASE PROTEIN"/>
    <property type="match status" value="1"/>
</dbReference>
<keyword evidence="4 9" id="KW-0812">Transmembrane</keyword>
<dbReference type="PANTHER" id="PTHR11795">
    <property type="entry name" value="BRANCHED-CHAIN AMINO ACID TRANSPORT SYSTEM PERMEASE PROTEIN LIVH"/>
    <property type="match status" value="1"/>
</dbReference>
<feature type="transmembrane region" description="Helical" evidence="9">
    <location>
        <begin position="172"/>
        <end position="191"/>
    </location>
</feature>
<evidence type="ECO:0000256" key="8">
    <source>
        <dbReference type="ARBA" id="ARBA00037998"/>
    </source>
</evidence>
<evidence type="ECO:0000256" key="6">
    <source>
        <dbReference type="ARBA" id="ARBA00022989"/>
    </source>
</evidence>
<proteinExistence type="inferred from homology"/>
<keyword evidence="5" id="KW-0029">Amino-acid transport</keyword>
<gene>
    <name evidence="10" type="ORF">DEX24_04600</name>
</gene>
<dbReference type="InterPro" id="IPR001851">
    <property type="entry name" value="ABC_transp_permease"/>
</dbReference>